<protein>
    <submittedName>
        <fullName evidence="1">Uncharacterized protein</fullName>
    </submittedName>
</protein>
<dbReference type="RefSeq" id="WP_249503362.1">
    <property type="nucleotide sequence ID" value="NZ_CP097253.1"/>
</dbReference>
<proteinExistence type="predicted"/>
<name>A0ABY5MYZ5_9SPHN</name>
<sequence length="57" mass="5891">MEDDPGHARAIREPAANLNKVTKVTGGGLSAAAAKLNKVTKVTGCRGAAAWRCKEKA</sequence>
<evidence type="ECO:0000313" key="2">
    <source>
        <dbReference type="Proteomes" id="UP000831921"/>
    </source>
</evidence>
<gene>
    <name evidence="1" type="ORF">M1K48_11620</name>
</gene>
<evidence type="ECO:0000313" key="1">
    <source>
        <dbReference type="EMBL" id="UUR07576.1"/>
    </source>
</evidence>
<dbReference type="Proteomes" id="UP000831921">
    <property type="component" value="Chromosome"/>
</dbReference>
<organism evidence="1 2">
    <name type="scientific">Sphingomonas glaciei</name>
    <dbReference type="NCBI Taxonomy" id="2938948"/>
    <lineage>
        <taxon>Bacteria</taxon>
        <taxon>Pseudomonadati</taxon>
        <taxon>Pseudomonadota</taxon>
        <taxon>Alphaproteobacteria</taxon>
        <taxon>Sphingomonadales</taxon>
        <taxon>Sphingomonadaceae</taxon>
        <taxon>Sphingomonas</taxon>
    </lineage>
</organism>
<keyword evidence="2" id="KW-1185">Reference proteome</keyword>
<dbReference type="EMBL" id="CP097253">
    <property type="protein sequence ID" value="UUR07576.1"/>
    <property type="molecule type" value="Genomic_DNA"/>
</dbReference>
<accession>A0ABY5MYZ5</accession>
<reference evidence="1 2" key="1">
    <citation type="submission" date="2022-05" db="EMBL/GenBank/DDBJ databases">
        <title>S8-45 Sphingomonas ultraviolaceadurans.</title>
        <authorList>
            <person name="Liu Y."/>
        </authorList>
    </citation>
    <scope>NUCLEOTIDE SEQUENCE [LARGE SCALE GENOMIC DNA]</scope>
    <source>
        <strain evidence="1 2">S8-45</strain>
    </source>
</reference>